<feature type="coiled-coil region" evidence="1">
    <location>
        <begin position="204"/>
        <end position="263"/>
    </location>
</feature>
<keyword evidence="1" id="KW-0175">Coiled coil</keyword>
<proteinExistence type="predicted"/>
<name>A0A073I086_9SPIT</name>
<organism evidence="2 3">
    <name type="scientific">Oxytricha trifallax</name>
    <dbReference type="NCBI Taxonomy" id="1172189"/>
    <lineage>
        <taxon>Eukaryota</taxon>
        <taxon>Sar</taxon>
        <taxon>Alveolata</taxon>
        <taxon>Ciliophora</taxon>
        <taxon>Intramacronucleata</taxon>
        <taxon>Spirotrichea</taxon>
        <taxon>Stichotrichia</taxon>
        <taxon>Sporadotrichida</taxon>
        <taxon>Oxytrichidae</taxon>
        <taxon>Oxytrichinae</taxon>
        <taxon>Oxytricha</taxon>
    </lineage>
</organism>
<evidence type="ECO:0000256" key="1">
    <source>
        <dbReference type="SAM" id="Coils"/>
    </source>
</evidence>
<accession>A0A073I086</accession>
<evidence type="ECO:0000313" key="2">
    <source>
        <dbReference type="EMBL" id="KEJ83084.1"/>
    </source>
</evidence>
<dbReference type="EMBL" id="ARYC01000544">
    <property type="protein sequence ID" value="KEJ83084.1"/>
    <property type="molecule type" value="Genomic_DNA"/>
</dbReference>
<comment type="caution">
    <text evidence="2">The sequence shown here is derived from an EMBL/GenBank/DDBJ whole genome shotgun (WGS) entry which is preliminary data.</text>
</comment>
<protein>
    <submittedName>
        <fullName evidence="2">Uncharacterized protein</fullName>
    </submittedName>
</protein>
<gene>
    <name evidence="2" type="ORF">OXYTRIMIC_249</name>
</gene>
<dbReference type="AlphaFoldDB" id="A0A073I086"/>
<dbReference type="Proteomes" id="UP000053232">
    <property type="component" value="Unassembled WGS sequence"/>
</dbReference>
<evidence type="ECO:0000313" key="3">
    <source>
        <dbReference type="Proteomes" id="UP000053232"/>
    </source>
</evidence>
<keyword evidence="3" id="KW-1185">Reference proteome</keyword>
<sequence>MNSEEYAQCQRCKKDLTGSWQSEQKSTPSKLSTGIKKGFFLGENSNEISSYCRECFNKEIMNLSVVKNLLIKQEEEKLFQQPKQDELIHQRAKELIANELEKVFAWTPTIEAVDYHIEFIEMSKKNKVREDFTQRLKELRQFIQLLGTETYVKFSEVGKLEQRLSDLKFGDKPNKEFTKLDGDGQIRLQPVINYFIEEKLQYLLEQSKNNLQKHEQFFQEFQQEFNSKSKNEQVKFKNHYKTNESLNKKAKKYLEELMNDINQQLFNLVNNVKPEREAKIFFR</sequence>
<reference evidence="3" key="1">
    <citation type="journal article" date="2014" name="Cell">
        <title>The Architecture of a Scrambled Genome Reveals Massive Levels of Genomic Rearrangement during Development.</title>
        <authorList>
            <person name="Chen X."/>
            <person name="Bracht J.R."/>
            <person name="Goldman A.D."/>
            <person name="Dolzhenko E."/>
            <person name="Clay D.M."/>
            <person name="Swart E.C."/>
            <person name="Perlman D.H."/>
            <person name="Doak T.G."/>
            <person name="Stuart A."/>
            <person name="Amemiya C.T."/>
            <person name="Sebra R.P."/>
            <person name="Landweber L.F."/>
        </authorList>
    </citation>
    <scope>NUCLEOTIDE SEQUENCE [LARGE SCALE GENOMIC DNA]</scope>
    <source>
        <strain evidence="3">JRB310</strain>
    </source>
</reference>